<accession>A0A0R3MND4</accession>
<sequence>MSILHVPDYLILPYGRAVKSDLQRIALSAVSADGLYFSTDVPVIFINKAKRRPICLGDFDMHVREWPNTAKYDDNDQTMLGHMCSVLKSLNPNMTTSEEQFLDLYFATLKALSSYASDEDGSFHVTRDLEIPFDWLHPRPKKNDIWRALLPIPELQLYVQDPLAETKSYQPDNNFRVDYGFWNGEQLIAVEIDGAEPAGYARDIRRDRLLRRAGVDVIHILNLEIAKHGARALIELLPRNFFGFDWSYEGFPPDILPF</sequence>
<reference evidence="1 2" key="1">
    <citation type="submission" date="2014-03" db="EMBL/GenBank/DDBJ databases">
        <title>Bradyrhizobium valentinum sp. nov., isolated from effective nodules of Lupinus mariae-josephae, a lupine endemic of basic-lime soils in Eastern Spain.</title>
        <authorList>
            <person name="Duran D."/>
            <person name="Rey L."/>
            <person name="Navarro A."/>
            <person name="Busquets A."/>
            <person name="Imperial J."/>
            <person name="Ruiz-Argueso T."/>
        </authorList>
    </citation>
    <scope>NUCLEOTIDE SEQUENCE [LARGE SCALE GENOMIC DNA]</scope>
    <source>
        <strain evidence="1 2">CCBAU 23086</strain>
    </source>
</reference>
<organism evidence="1 2">
    <name type="scientific">Bradyrhizobium lablabi</name>
    <dbReference type="NCBI Taxonomy" id="722472"/>
    <lineage>
        <taxon>Bacteria</taxon>
        <taxon>Pseudomonadati</taxon>
        <taxon>Pseudomonadota</taxon>
        <taxon>Alphaproteobacteria</taxon>
        <taxon>Hyphomicrobiales</taxon>
        <taxon>Nitrobacteraceae</taxon>
        <taxon>Bradyrhizobium</taxon>
    </lineage>
</organism>
<dbReference type="RefSeq" id="WP_057859844.1">
    <property type="nucleotide sequence ID" value="NZ_LLYB01000081.1"/>
</dbReference>
<protein>
    <recommendedName>
        <fullName evidence="3">DUF559 domain-containing protein</fullName>
    </recommendedName>
</protein>
<comment type="caution">
    <text evidence="1">The sequence shown here is derived from an EMBL/GenBank/DDBJ whole genome shotgun (WGS) entry which is preliminary data.</text>
</comment>
<dbReference type="Proteomes" id="UP000051660">
    <property type="component" value="Unassembled WGS sequence"/>
</dbReference>
<name>A0A0R3MND4_9BRAD</name>
<proteinExistence type="predicted"/>
<evidence type="ECO:0008006" key="3">
    <source>
        <dbReference type="Google" id="ProtNLM"/>
    </source>
</evidence>
<evidence type="ECO:0000313" key="1">
    <source>
        <dbReference type="EMBL" id="KRR21386.1"/>
    </source>
</evidence>
<dbReference type="OrthoDB" id="10016500at2"/>
<evidence type="ECO:0000313" key="2">
    <source>
        <dbReference type="Proteomes" id="UP000051660"/>
    </source>
</evidence>
<dbReference type="EMBL" id="LLYB01000081">
    <property type="protein sequence ID" value="KRR21386.1"/>
    <property type="molecule type" value="Genomic_DNA"/>
</dbReference>
<dbReference type="AlphaFoldDB" id="A0A0R3MND4"/>
<gene>
    <name evidence="1" type="ORF">CQ14_06975</name>
</gene>